<dbReference type="Proteomes" id="UP000001056">
    <property type="component" value="Unassembled WGS sequence"/>
</dbReference>
<proteinExistence type="predicted"/>
<feature type="region of interest" description="Disordered" evidence="1">
    <location>
        <begin position="1"/>
        <end position="37"/>
    </location>
</feature>
<accession>Q2HH69</accession>
<evidence type="ECO:0000313" key="2">
    <source>
        <dbReference type="EMBL" id="EAQ92200.1"/>
    </source>
</evidence>
<reference evidence="3" key="1">
    <citation type="journal article" date="2015" name="Genome Announc.">
        <title>Draft genome sequence of the cellulolytic fungus Chaetomium globosum.</title>
        <authorList>
            <person name="Cuomo C.A."/>
            <person name="Untereiner W.A."/>
            <person name="Ma L.-J."/>
            <person name="Grabherr M."/>
            <person name="Birren B.W."/>
        </authorList>
    </citation>
    <scope>NUCLEOTIDE SEQUENCE [LARGE SCALE GENOMIC DNA]</scope>
    <source>
        <strain evidence="3">ATCC 6205 / CBS 148.51 / DSM 1962 / NBRC 6347 / NRRL 1970</strain>
    </source>
</reference>
<dbReference type="RefSeq" id="XP_001219656.1">
    <property type="nucleotide sequence ID" value="XM_001219655.1"/>
</dbReference>
<name>Q2HH69_CHAGB</name>
<dbReference type="InParanoid" id="Q2HH69"/>
<dbReference type="AlphaFoldDB" id="Q2HH69"/>
<gene>
    <name evidence="2" type="ORF">CHGG_00435</name>
</gene>
<keyword evidence="3" id="KW-1185">Reference proteome</keyword>
<evidence type="ECO:0000313" key="3">
    <source>
        <dbReference type="Proteomes" id="UP000001056"/>
    </source>
</evidence>
<sequence>MSVGEVNGLTSWLHESQRDQDHGYGTRKTMEAKGKGLPREGFVERGMWWTNKGTPVARRRPDFPFDLQGPGATGGHLGASLLVMTWVREARERLTGSKAQGWILPLGTAAVKKPVSTSTDS</sequence>
<dbReference type="GeneID" id="4387683"/>
<dbReference type="HOGENOM" id="CLU_2037788_0_0_1"/>
<dbReference type="EMBL" id="CH408029">
    <property type="protein sequence ID" value="EAQ92200.1"/>
    <property type="molecule type" value="Genomic_DNA"/>
</dbReference>
<dbReference type="VEuPathDB" id="FungiDB:CHGG_00435"/>
<organism evidence="2 3">
    <name type="scientific">Chaetomium globosum (strain ATCC 6205 / CBS 148.51 / DSM 1962 / NBRC 6347 / NRRL 1970)</name>
    <name type="common">Soil fungus</name>
    <dbReference type="NCBI Taxonomy" id="306901"/>
    <lineage>
        <taxon>Eukaryota</taxon>
        <taxon>Fungi</taxon>
        <taxon>Dikarya</taxon>
        <taxon>Ascomycota</taxon>
        <taxon>Pezizomycotina</taxon>
        <taxon>Sordariomycetes</taxon>
        <taxon>Sordariomycetidae</taxon>
        <taxon>Sordariales</taxon>
        <taxon>Chaetomiaceae</taxon>
        <taxon>Chaetomium</taxon>
    </lineage>
</organism>
<evidence type="ECO:0000256" key="1">
    <source>
        <dbReference type="SAM" id="MobiDB-lite"/>
    </source>
</evidence>
<feature type="compositionally biased region" description="Basic and acidic residues" evidence="1">
    <location>
        <begin position="15"/>
        <end position="37"/>
    </location>
</feature>
<protein>
    <submittedName>
        <fullName evidence="2">Uncharacterized protein</fullName>
    </submittedName>
</protein>